<feature type="non-terminal residue" evidence="2">
    <location>
        <position position="422"/>
    </location>
</feature>
<sequence>DVAADSVKEETDKDIYCKDERKDEESSTEKEETDEDDEKEKNESEIKLNVAKDEEVKKEEYEEEKGMSDKEKPEINKDEKDVEEKEHIEIEENEERKCEKEFIAKSEKRTHSSDEPLSVPSKPVTADNIKDVAVSKSIDEDGVSEMPKLEPLEMGEDMSPVKVKSRVRDTDVEKKVAKITVKLEQDENEDSESKETVKEGKTEASSSAVETDEDVEDTRPDYVKLKEKIIKTEIERINEERLRREQDTKKAENGGSSFFGEPAGIFGDEPSLLEAEGLEPGEIAPTRYFGPAVEWPKDRVIFHRLEHICYTIDHGEWPFARRPAQAFFPPGTPTNMDSRSETPVSASIKSDGAAGAESDHSEGAPGVETSNQGMMGAGSEPNQGREFLVPANSELQRSDGLKMTFHKMGRGRRRKYEIDPDK</sequence>
<feature type="compositionally biased region" description="Polar residues" evidence="1">
    <location>
        <begin position="333"/>
        <end position="348"/>
    </location>
</feature>
<feature type="region of interest" description="Disordered" evidence="1">
    <location>
        <begin position="328"/>
        <end position="422"/>
    </location>
</feature>
<feature type="region of interest" description="Disordered" evidence="1">
    <location>
        <begin position="1"/>
        <end position="169"/>
    </location>
</feature>
<feature type="region of interest" description="Disordered" evidence="1">
    <location>
        <begin position="244"/>
        <end position="263"/>
    </location>
</feature>
<protein>
    <submittedName>
        <fullName evidence="2">Uncharacterized protein</fullName>
    </submittedName>
</protein>
<feature type="compositionally biased region" description="Basic and acidic residues" evidence="1">
    <location>
        <begin position="1"/>
        <end position="30"/>
    </location>
</feature>
<feature type="compositionally biased region" description="Basic and acidic residues" evidence="1">
    <location>
        <begin position="39"/>
        <end position="114"/>
    </location>
</feature>
<reference evidence="2" key="1">
    <citation type="submission" date="2014-12" db="EMBL/GenBank/DDBJ databases">
        <title>Insight into the proteome of Arion vulgaris.</title>
        <authorList>
            <person name="Aradska J."/>
            <person name="Bulat T."/>
            <person name="Smidak R."/>
            <person name="Sarate P."/>
            <person name="Gangsoo J."/>
            <person name="Sialana F."/>
            <person name="Bilban M."/>
            <person name="Lubec G."/>
        </authorList>
    </citation>
    <scope>NUCLEOTIDE SEQUENCE</scope>
    <source>
        <tissue evidence="2">Skin</tissue>
    </source>
</reference>
<evidence type="ECO:0000313" key="2">
    <source>
        <dbReference type="EMBL" id="CEK59483.1"/>
    </source>
</evidence>
<dbReference type="EMBL" id="HACG01012618">
    <property type="protein sequence ID" value="CEK59483.1"/>
    <property type="molecule type" value="Transcribed_RNA"/>
</dbReference>
<organism evidence="2">
    <name type="scientific">Arion vulgaris</name>
    <dbReference type="NCBI Taxonomy" id="1028688"/>
    <lineage>
        <taxon>Eukaryota</taxon>
        <taxon>Metazoa</taxon>
        <taxon>Spiralia</taxon>
        <taxon>Lophotrochozoa</taxon>
        <taxon>Mollusca</taxon>
        <taxon>Gastropoda</taxon>
        <taxon>Heterobranchia</taxon>
        <taxon>Euthyneura</taxon>
        <taxon>Panpulmonata</taxon>
        <taxon>Eupulmonata</taxon>
        <taxon>Stylommatophora</taxon>
        <taxon>Helicina</taxon>
        <taxon>Arionoidea</taxon>
        <taxon>Arionidae</taxon>
        <taxon>Arion</taxon>
    </lineage>
</organism>
<gene>
    <name evidence="2" type="primary">ORF36464</name>
</gene>
<evidence type="ECO:0000256" key="1">
    <source>
        <dbReference type="SAM" id="MobiDB-lite"/>
    </source>
</evidence>
<feature type="region of interest" description="Disordered" evidence="1">
    <location>
        <begin position="182"/>
        <end position="218"/>
    </location>
</feature>
<accession>A0A0B6YTE1</accession>
<dbReference type="AlphaFoldDB" id="A0A0B6YTE1"/>
<feature type="compositionally biased region" description="Basic and acidic residues" evidence="1">
    <location>
        <begin position="182"/>
        <end position="202"/>
    </location>
</feature>
<feature type="non-terminal residue" evidence="2">
    <location>
        <position position="1"/>
    </location>
</feature>
<name>A0A0B6YTE1_9EUPU</name>
<proteinExistence type="predicted"/>
<feature type="compositionally biased region" description="Basic residues" evidence="1">
    <location>
        <begin position="404"/>
        <end position="415"/>
    </location>
</feature>